<feature type="non-terminal residue" evidence="1">
    <location>
        <position position="81"/>
    </location>
</feature>
<name>X1TMN2_9ZZZZ</name>
<gene>
    <name evidence="1" type="ORF">S12H4_43266</name>
</gene>
<dbReference type="EMBL" id="BARW01026542">
    <property type="protein sequence ID" value="GAJ06593.1"/>
    <property type="molecule type" value="Genomic_DNA"/>
</dbReference>
<comment type="caution">
    <text evidence="1">The sequence shown here is derived from an EMBL/GenBank/DDBJ whole genome shotgun (WGS) entry which is preliminary data.</text>
</comment>
<reference evidence="1" key="1">
    <citation type="journal article" date="2014" name="Front. Microbiol.">
        <title>High frequency of phylogenetically diverse reductive dehalogenase-homologous genes in deep subseafloor sedimentary metagenomes.</title>
        <authorList>
            <person name="Kawai M."/>
            <person name="Futagami T."/>
            <person name="Toyoda A."/>
            <person name="Takaki Y."/>
            <person name="Nishi S."/>
            <person name="Hori S."/>
            <person name="Arai W."/>
            <person name="Tsubouchi T."/>
            <person name="Morono Y."/>
            <person name="Uchiyama I."/>
            <person name="Ito T."/>
            <person name="Fujiyama A."/>
            <person name="Inagaki F."/>
            <person name="Takami H."/>
        </authorList>
    </citation>
    <scope>NUCLEOTIDE SEQUENCE</scope>
    <source>
        <strain evidence="1">Expedition CK06-06</strain>
    </source>
</reference>
<organism evidence="1">
    <name type="scientific">marine sediment metagenome</name>
    <dbReference type="NCBI Taxonomy" id="412755"/>
    <lineage>
        <taxon>unclassified sequences</taxon>
        <taxon>metagenomes</taxon>
        <taxon>ecological metagenomes</taxon>
    </lineage>
</organism>
<protein>
    <recommendedName>
        <fullName evidence="2">ABC transporter substrate-binding protein</fullName>
    </recommendedName>
</protein>
<proteinExistence type="predicted"/>
<evidence type="ECO:0008006" key="2">
    <source>
        <dbReference type="Google" id="ProtNLM"/>
    </source>
</evidence>
<sequence>MFILRKSAGGRLLSRCVVGMVLLFLLTTPVFAAKVNLRLAYPVELGGPLAKIMDSLCEEFSSQNPEIHVTPIYAGNYWETM</sequence>
<accession>X1TMN2</accession>
<evidence type="ECO:0000313" key="1">
    <source>
        <dbReference type="EMBL" id="GAJ06593.1"/>
    </source>
</evidence>
<dbReference type="AlphaFoldDB" id="X1TMN2"/>